<name>A0A2M3ZVT4_9DIPT</name>
<keyword evidence="1" id="KW-0732">Signal</keyword>
<reference evidence="2" key="1">
    <citation type="submission" date="2018-01" db="EMBL/GenBank/DDBJ databases">
        <title>An insight into the sialome of Amazonian anophelines.</title>
        <authorList>
            <person name="Ribeiro J.M."/>
            <person name="Scarpassa V."/>
            <person name="Calvo E."/>
        </authorList>
    </citation>
    <scope>NUCLEOTIDE SEQUENCE</scope>
    <source>
        <tissue evidence="2">Salivary glands</tissue>
    </source>
</reference>
<dbReference type="EMBL" id="GGFM01011913">
    <property type="protein sequence ID" value="MBW32664.1"/>
    <property type="molecule type" value="Transcribed_RNA"/>
</dbReference>
<sequence length="71" mass="7512">MFTVVILRLLRVFLRLAARKLLHTEGWFDDGCCFNTQHTTHECLGSSSAAKNPSSLCQGGAAAATKSSAGG</sequence>
<accession>A0A2M3ZVT4</accession>
<dbReference type="AlphaFoldDB" id="A0A2M3ZVT4"/>
<organism evidence="2">
    <name type="scientific">Anopheles braziliensis</name>
    <dbReference type="NCBI Taxonomy" id="58242"/>
    <lineage>
        <taxon>Eukaryota</taxon>
        <taxon>Metazoa</taxon>
        <taxon>Ecdysozoa</taxon>
        <taxon>Arthropoda</taxon>
        <taxon>Hexapoda</taxon>
        <taxon>Insecta</taxon>
        <taxon>Pterygota</taxon>
        <taxon>Neoptera</taxon>
        <taxon>Endopterygota</taxon>
        <taxon>Diptera</taxon>
        <taxon>Nematocera</taxon>
        <taxon>Culicoidea</taxon>
        <taxon>Culicidae</taxon>
        <taxon>Anophelinae</taxon>
        <taxon>Anopheles</taxon>
    </lineage>
</organism>
<proteinExistence type="predicted"/>
<evidence type="ECO:0000256" key="1">
    <source>
        <dbReference type="SAM" id="SignalP"/>
    </source>
</evidence>
<feature type="chain" id="PRO_5014811473" evidence="1">
    <location>
        <begin position="19"/>
        <end position="71"/>
    </location>
</feature>
<evidence type="ECO:0000313" key="2">
    <source>
        <dbReference type="EMBL" id="MBW32664.1"/>
    </source>
</evidence>
<feature type="signal peptide" evidence="1">
    <location>
        <begin position="1"/>
        <end position="18"/>
    </location>
</feature>
<protein>
    <submittedName>
        <fullName evidence="2">Putative secreted peptide</fullName>
    </submittedName>
</protein>